<dbReference type="Pfam" id="PF03480">
    <property type="entry name" value="DctP"/>
    <property type="match status" value="1"/>
</dbReference>
<dbReference type="PANTHER" id="PTHR33376:SF15">
    <property type="entry name" value="BLL6794 PROTEIN"/>
    <property type="match status" value="1"/>
</dbReference>
<proteinExistence type="predicted"/>
<dbReference type="GO" id="GO:0055085">
    <property type="term" value="P:transmembrane transport"/>
    <property type="evidence" value="ECO:0007669"/>
    <property type="project" value="InterPro"/>
</dbReference>
<dbReference type="InterPro" id="IPR038404">
    <property type="entry name" value="TRAP_DctP_sf"/>
</dbReference>
<keyword evidence="1" id="KW-0732">Signal</keyword>
<dbReference type="PANTHER" id="PTHR33376">
    <property type="match status" value="1"/>
</dbReference>
<reference evidence="2" key="1">
    <citation type="journal article" date="2015" name="Nature">
        <title>Complex archaea that bridge the gap between prokaryotes and eukaryotes.</title>
        <authorList>
            <person name="Spang A."/>
            <person name="Saw J.H."/>
            <person name="Jorgensen S.L."/>
            <person name="Zaremba-Niedzwiedzka K."/>
            <person name="Martijn J."/>
            <person name="Lind A.E."/>
            <person name="van Eijk R."/>
            <person name="Schleper C."/>
            <person name="Guy L."/>
            <person name="Ettema T.J."/>
        </authorList>
    </citation>
    <scope>NUCLEOTIDE SEQUENCE</scope>
</reference>
<comment type="caution">
    <text evidence="2">The sequence shown here is derived from an EMBL/GenBank/DDBJ whole genome shotgun (WGS) entry which is preliminary data.</text>
</comment>
<dbReference type="EMBL" id="LAZR01002159">
    <property type="protein sequence ID" value="KKN33684.1"/>
    <property type="molecule type" value="Genomic_DNA"/>
</dbReference>
<sequence>MTYIKNLAVAAVFGFAASVAGAETVLIHGEAGPNRGARANALQWFADQVAERSENDLRLDIQWGGALFKSNAAVQSIGDGVADMGSVIAVYYPQEMAGYGIADLPVNNPDAWVGMRATDELMRTSTEIAENLAEKNLVYIGTWTTSQVNIGCKGDAIRSVSDIAGKKVRGVGAYGKVFGDEGANMVNMSIYDAYQGLDTGLIDCSQGYSYAVAALKQAEVMDNYTLLNWGQVGGLGIFMNKDMFDSLTSDQQHVLTATGEEMSDEFGRMITTANDNAIAAMKEQGVEIIELPDAERMKLVDAGQKFLAEWVDTANATGLPGQKLLDDYQALIVKYTAERDTNGYPWAAKNN</sequence>
<evidence type="ECO:0000313" key="2">
    <source>
        <dbReference type="EMBL" id="KKN33684.1"/>
    </source>
</evidence>
<protein>
    <submittedName>
        <fullName evidence="2">Uncharacterized protein</fullName>
    </submittedName>
</protein>
<dbReference type="AlphaFoldDB" id="A0A0F9PU49"/>
<name>A0A0F9PU49_9ZZZZ</name>
<dbReference type="CDD" id="cd13666">
    <property type="entry name" value="PBP2_TRAP_DctP_like_1"/>
    <property type="match status" value="1"/>
</dbReference>
<organism evidence="2">
    <name type="scientific">marine sediment metagenome</name>
    <dbReference type="NCBI Taxonomy" id="412755"/>
    <lineage>
        <taxon>unclassified sequences</taxon>
        <taxon>metagenomes</taxon>
        <taxon>ecological metagenomes</taxon>
    </lineage>
</organism>
<gene>
    <name evidence="2" type="ORF">LCGC14_0801250</name>
</gene>
<dbReference type="Gene3D" id="3.40.190.170">
    <property type="entry name" value="Bacterial extracellular solute-binding protein, family 7"/>
    <property type="match status" value="1"/>
</dbReference>
<evidence type="ECO:0000256" key="1">
    <source>
        <dbReference type="ARBA" id="ARBA00022729"/>
    </source>
</evidence>
<dbReference type="InterPro" id="IPR018389">
    <property type="entry name" value="DctP_fam"/>
</dbReference>
<accession>A0A0F9PU49</accession>
<dbReference type="NCBIfam" id="NF037995">
    <property type="entry name" value="TRAP_S1"/>
    <property type="match status" value="1"/>
</dbReference>